<dbReference type="EMBL" id="MK072383">
    <property type="protein sequence ID" value="AYV82504.1"/>
    <property type="molecule type" value="Genomic_DNA"/>
</dbReference>
<name>A0A3G5A7L8_9VIRU</name>
<organism evidence="1">
    <name type="scientific">Hyperionvirus sp</name>
    <dbReference type="NCBI Taxonomy" id="2487770"/>
    <lineage>
        <taxon>Viruses</taxon>
        <taxon>Varidnaviria</taxon>
        <taxon>Bamfordvirae</taxon>
        <taxon>Nucleocytoviricota</taxon>
        <taxon>Megaviricetes</taxon>
        <taxon>Imitervirales</taxon>
        <taxon>Mimiviridae</taxon>
        <taxon>Klosneuvirinae</taxon>
    </lineage>
</organism>
<evidence type="ECO:0000313" key="1">
    <source>
        <dbReference type="EMBL" id="AYV82504.1"/>
    </source>
</evidence>
<proteinExistence type="predicted"/>
<gene>
    <name evidence="1" type="ORF">Hyperionvirus1_83</name>
</gene>
<accession>A0A3G5A7L8</accession>
<sequence>MAASWKKRRLDDEVPVVIERCRGLDLSGGGDMGIRTIMIDWEMVKANLPFGSKHGIYRAGDAGEALKKYQLITDYLEKVCKFVRDVCLTDDVLALVGMGSYFMGDPNPTLDISFRYWMRDGKQIEFWGMISKLDEFYDNRNNSPEHFMIPGDSLDTPRKAFEVMVPEIRERWLSMGLENSANVHATFVGWLECLFPTWDKLKAGRKTHNFWKGAVKIILLSRLGDPPAGMTVDVKGVSDSFRGGITVPMVCIDTMLPERLLPFGIHCQAHFDLVSAEDKLGYLLLKQECIDYLVNRLIGVTEPAEYTCLQSGFVEWSEGVIINWLGTTASDHIRVLKSKPLPQAIAIFMRSLLPGRAVKAAGLDLRIVRWREMPLVAAPAVTPVIVTEADELLLAPIRRRILEAEGVYEAYKKKCCELSLFDIHRLTSICRNRMDPTNEMLKATAWVWACSQWTKRRHRSPDAIITRLGPQLLNVPFGTTRIIESKRGEVLVRLIQYIKPGAVAGNPIHEKIINDRNITALISLESAPNEPDAVPPSSRPLPPSLTLIAGALERYSMPNSMPFLTANLRFPLQSQKQLRWNRRRWIFLIRFSRPGSNHISILPKDLFRLITGFL</sequence>
<reference evidence="1" key="1">
    <citation type="submission" date="2018-10" db="EMBL/GenBank/DDBJ databases">
        <title>Hidden diversity of soil giant viruses.</title>
        <authorList>
            <person name="Schulz F."/>
            <person name="Alteio L."/>
            <person name="Goudeau D."/>
            <person name="Ryan E.M."/>
            <person name="Malmstrom R.R."/>
            <person name="Blanchard J."/>
            <person name="Woyke T."/>
        </authorList>
    </citation>
    <scope>NUCLEOTIDE SEQUENCE</scope>
    <source>
        <strain evidence="1">HYV1</strain>
    </source>
</reference>
<protein>
    <submittedName>
        <fullName evidence="1">Uncharacterized protein</fullName>
    </submittedName>
</protein>